<dbReference type="InterPro" id="IPR045445">
    <property type="entry name" value="DUF6502"/>
</dbReference>
<gene>
    <name evidence="1" type="ORF">MAGMO_1012</name>
</gene>
<reference evidence="1" key="1">
    <citation type="submission" date="2015-04" db="EMBL/GenBank/DDBJ databases">
        <authorList>
            <person name="Syromyatnikov M.Y."/>
            <person name="Popov V.N."/>
        </authorList>
    </citation>
    <scope>NUCLEOTIDE SEQUENCE</scope>
    <source>
        <strain evidence="1">MO-1</strain>
    </source>
</reference>
<protein>
    <submittedName>
        <fullName evidence="1">Uncharacterized protein</fullName>
    </submittedName>
</protein>
<sequence>MIDERMHELVVKSVVRLLRPLVRLLLEHGITHSHLSELLKGIYVDVANRDMPLEGKRQTLSRISLISGVHRKDVKRLLEAPENPVSPRRSTSLGARLYALWLGDPRYLDAAGKPRPLPRQGALPSFESLVTEVNTDLRPRSVLDEWLRIGLVTVDDQQRLVLNREALLPQDNFEDKLYFFSRNLRDHLAAGGDNLIHPERPPHLDRAVFYDQLTAESVEELRLLSRQQAIDSLHAINKEALKLAERDATLEGADHRFTYGVYFYQEQESPSESTEDDKA</sequence>
<dbReference type="AlphaFoldDB" id="A0A1S7LE32"/>
<name>A0A1S7LE32_MAGMO</name>
<dbReference type="Pfam" id="PF20112">
    <property type="entry name" value="DUF6502"/>
    <property type="match status" value="1"/>
</dbReference>
<dbReference type="EMBL" id="LO017727">
    <property type="protein sequence ID" value="CRH05210.1"/>
    <property type="molecule type" value="Genomic_DNA"/>
</dbReference>
<organism evidence="1">
    <name type="scientific">Magnetococcus massalia (strain MO-1)</name>
    <dbReference type="NCBI Taxonomy" id="451514"/>
    <lineage>
        <taxon>Bacteria</taxon>
        <taxon>Pseudomonadati</taxon>
        <taxon>Pseudomonadota</taxon>
        <taxon>Magnetococcia</taxon>
        <taxon>Magnetococcales</taxon>
        <taxon>Magnetococcaceae</taxon>
        <taxon>Magnetococcus</taxon>
    </lineage>
</organism>
<proteinExistence type="predicted"/>
<evidence type="ECO:0000313" key="1">
    <source>
        <dbReference type="EMBL" id="CRH05210.1"/>
    </source>
</evidence>
<accession>A0A1S7LE32</accession>